<evidence type="ECO:0000313" key="2">
    <source>
        <dbReference type="EMBL" id="CAH2002718.1"/>
    </source>
</evidence>
<accession>A0A9P0PZ72</accession>
<proteinExistence type="predicted"/>
<dbReference type="EMBL" id="CAKOFQ010007508">
    <property type="protein sequence ID" value="CAH2002718.1"/>
    <property type="molecule type" value="Genomic_DNA"/>
</dbReference>
<sequence length="73" mass="8877">MDNMVLIPLLITFLLPLFIVFLLYMTACILYLKRRHWEKIKATLQVGDKWEGSKKVCWCYLGYPRFYMAWLRN</sequence>
<dbReference type="AlphaFoldDB" id="A0A9P0PZ72"/>
<keyword evidence="1" id="KW-0812">Transmembrane</keyword>
<keyword evidence="1" id="KW-1133">Transmembrane helix</keyword>
<evidence type="ECO:0000313" key="3">
    <source>
        <dbReference type="Proteomes" id="UP001152888"/>
    </source>
</evidence>
<name>A0A9P0PZ72_ACAOB</name>
<organism evidence="2 3">
    <name type="scientific">Acanthoscelides obtectus</name>
    <name type="common">Bean weevil</name>
    <name type="synonym">Bruchus obtectus</name>
    <dbReference type="NCBI Taxonomy" id="200917"/>
    <lineage>
        <taxon>Eukaryota</taxon>
        <taxon>Metazoa</taxon>
        <taxon>Ecdysozoa</taxon>
        <taxon>Arthropoda</taxon>
        <taxon>Hexapoda</taxon>
        <taxon>Insecta</taxon>
        <taxon>Pterygota</taxon>
        <taxon>Neoptera</taxon>
        <taxon>Endopterygota</taxon>
        <taxon>Coleoptera</taxon>
        <taxon>Polyphaga</taxon>
        <taxon>Cucujiformia</taxon>
        <taxon>Chrysomeloidea</taxon>
        <taxon>Chrysomelidae</taxon>
        <taxon>Bruchinae</taxon>
        <taxon>Bruchini</taxon>
        <taxon>Acanthoscelides</taxon>
    </lineage>
</organism>
<gene>
    <name evidence="2" type="ORF">ACAOBT_LOCUS26939</name>
</gene>
<reference evidence="2" key="1">
    <citation type="submission" date="2022-03" db="EMBL/GenBank/DDBJ databases">
        <authorList>
            <person name="Sayadi A."/>
        </authorList>
    </citation>
    <scope>NUCLEOTIDE SEQUENCE</scope>
</reference>
<dbReference type="OrthoDB" id="10472965at2759"/>
<dbReference type="Proteomes" id="UP001152888">
    <property type="component" value="Unassembled WGS sequence"/>
</dbReference>
<comment type="caution">
    <text evidence="2">The sequence shown here is derived from an EMBL/GenBank/DDBJ whole genome shotgun (WGS) entry which is preliminary data.</text>
</comment>
<keyword evidence="3" id="KW-1185">Reference proteome</keyword>
<feature type="transmembrane region" description="Helical" evidence="1">
    <location>
        <begin position="6"/>
        <end position="32"/>
    </location>
</feature>
<protein>
    <submittedName>
        <fullName evidence="2">Uncharacterized protein</fullName>
    </submittedName>
</protein>
<keyword evidence="1" id="KW-0472">Membrane</keyword>
<evidence type="ECO:0000256" key="1">
    <source>
        <dbReference type="SAM" id="Phobius"/>
    </source>
</evidence>